<dbReference type="PANTHER" id="PTHR37950">
    <property type="entry name" value="4-HYDROXYPHENYLACETATE CATABOLISM PROTEIN"/>
    <property type="match status" value="1"/>
</dbReference>
<dbReference type="InterPro" id="IPR014347">
    <property type="entry name" value="Tautomerase/MIF_sf"/>
</dbReference>
<dbReference type="SUPFAM" id="SSF55331">
    <property type="entry name" value="Tautomerase/MIF"/>
    <property type="match status" value="1"/>
</dbReference>
<accession>A0ABU1HJW4</accession>
<name>A0ABU1HJW4_9GAMM</name>
<proteinExistence type="predicted"/>
<dbReference type="Gene3D" id="3.30.429.10">
    <property type="entry name" value="Macrophage Migration Inhibitory Factor"/>
    <property type="match status" value="1"/>
</dbReference>
<dbReference type="PANTHER" id="PTHR37950:SF1">
    <property type="entry name" value="4-HYDROXYPHENYLACETATE CATABOLISM PROTEIN"/>
    <property type="match status" value="1"/>
</dbReference>
<protein>
    <submittedName>
        <fullName evidence="1">5-carboxymethyl-2-hydroxymuconate Delta-isomerase</fullName>
    </submittedName>
</protein>
<dbReference type="EMBL" id="JARWAM010000029">
    <property type="protein sequence ID" value="MDR5907772.1"/>
    <property type="molecule type" value="Genomic_DNA"/>
</dbReference>
<sequence>MPHFVIDCSADVLNVHPEDHILEQVHSAAAMSGIFDVSDIKVRLNPYKQCLVGGESQPFIHVFANMMQGRATEQKAQLSRSIVEKLVGLFPDVSKIAMNIDEFEKATYFKRDKL</sequence>
<evidence type="ECO:0000313" key="2">
    <source>
        <dbReference type="Proteomes" id="UP001251374"/>
    </source>
</evidence>
<gene>
    <name evidence="1" type="ORF">QC821_21075</name>
</gene>
<organism evidence="1 2">
    <name type="scientific">Franzmannia qiaohouensis</name>
    <dbReference type="NCBI Taxonomy" id="1329370"/>
    <lineage>
        <taxon>Bacteria</taxon>
        <taxon>Pseudomonadati</taxon>
        <taxon>Pseudomonadota</taxon>
        <taxon>Gammaproteobacteria</taxon>
        <taxon>Oceanospirillales</taxon>
        <taxon>Halomonadaceae</taxon>
        <taxon>Franzmannia</taxon>
    </lineage>
</organism>
<dbReference type="Proteomes" id="UP001251374">
    <property type="component" value="Unassembled WGS sequence"/>
</dbReference>
<keyword evidence="2" id="KW-1185">Reference proteome</keyword>
<dbReference type="CDD" id="cd00580">
    <property type="entry name" value="CHMI"/>
    <property type="match status" value="1"/>
</dbReference>
<evidence type="ECO:0000313" key="1">
    <source>
        <dbReference type="EMBL" id="MDR5907772.1"/>
    </source>
</evidence>
<dbReference type="Pfam" id="PF02962">
    <property type="entry name" value="CHMI"/>
    <property type="match status" value="1"/>
</dbReference>
<reference evidence="1 2" key="1">
    <citation type="submission" date="2023-04" db="EMBL/GenBank/DDBJ databases">
        <title>A long-awaited taxogenomic arrangement of the family Halomonadaceae.</title>
        <authorList>
            <person name="De La Haba R."/>
            <person name="Chuvochina M."/>
            <person name="Wittouck S."/>
            <person name="Arahal D.R."/>
            <person name="Sanchez-Porro C."/>
            <person name="Hugenholtz P."/>
            <person name="Ventosa A."/>
        </authorList>
    </citation>
    <scope>NUCLEOTIDE SEQUENCE [LARGE SCALE GENOMIC DNA]</scope>
    <source>
        <strain evidence="1 2">DSM 26770</strain>
    </source>
</reference>
<comment type="caution">
    <text evidence="1">The sequence shown here is derived from an EMBL/GenBank/DDBJ whole genome shotgun (WGS) entry which is preliminary data.</text>
</comment>
<dbReference type="RefSeq" id="WP_309725391.1">
    <property type="nucleotide sequence ID" value="NZ_JARWAM010000029.1"/>
</dbReference>
<dbReference type="InterPro" id="IPR004220">
    <property type="entry name" value="5-COMe_2-OHmuconate_Isoase"/>
</dbReference>